<dbReference type="EMBL" id="NKYE01000004">
    <property type="protein sequence ID" value="OZM73574.1"/>
    <property type="molecule type" value="Genomic_DNA"/>
</dbReference>
<dbReference type="InterPro" id="IPR050679">
    <property type="entry name" value="Bact_HTH_transcr_reg"/>
</dbReference>
<dbReference type="OrthoDB" id="3615556at2"/>
<organism evidence="5 6">
    <name type="scientific">Amycolatopsis antarctica</name>
    <dbReference type="NCBI Taxonomy" id="1854586"/>
    <lineage>
        <taxon>Bacteria</taxon>
        <taxon>Bacillati</taxon>
        <taxon>Actinomycetota</taxon>
        <taxon>Actinomycetes</taxon>
        <taxon>Pseudonocardiales</taxon>
        <taxon>Pseudonocardiaceae</taxon>
        <taxon>Amycolatopsis</taxon>
    </lineage>
</organism>
<dbReference type="Proteomes" id="UP000242444">
    <property type="component" value="Unassembled WGS sequence"/>
</dbReference>
<evidence type="ECO:0000259" key="4">
    <source>
        <dbReference type="PROSITE" id="PS50949"/>
    </source>
</evidence>
<dbReference type="GO" id="GO:0045892">
    <property type="term" value="P:negative regulation of DNA-templated transcription"/>
    <property type="evidence" value="ECO:0007669"/>
    <property type="project" value="TreeGrafter"/>
</dbReference>
<dbReference type="InterPro" id="IPR036388">
    <property type="entry name" value="WH-like_DNA-bd_sf"/>
</dbReference>
<dbReference type="PANTHER" id="PTHR44846:SF17">
    <property type="entry name" value="GNTR-FAMILY TRANSCRIPTIONAL REGULATOR"/>
    <property type="match status" value="1"/>
</dbReference>
<dbReference type="SMART" id="SM00345">
    <property type="entry name" value="HTH_GNTR"/>
    <property type="match status" value="1"/>
</dbReference>
<dbReference type="InterPro" id="IPR011663">
    <property type="entry name" value="UTRA"/>
</dbReference>
<dbReference type="GO" id="GO:0003700">
    <property type="term" value="F:DNA-binding transcription factor activity"/>
    <property type="evidence" value="ECO:0007669"/>
    <property type="project" value="InterPro"/>
</dbReference>
<dbReference type="PROSITE" id="PS50949">
    <property type="entry name" value="HTH_GNTR"/>
    <property type="match status" value="1"/>
</dbReference>
<dbReference type="InterPro" id="IPR000524">
    <property type="entry name" value="Tscrpt_reg_HTH_GntR"/>
</dbReference>
<evidence type="ECO:0000256" key="2">
    <source>
        <dbReference type="ARBA" id="ARBA00023125"/>
    </source>
</evidence>
<accession>A0A263D4Z8</accession>
<feature type="domain" description="HTH gntR-type" evidence="4">
    <location>
        <begin position="15"/>
        <end position="83"/>
    </location>
</feature>
<dbReference type="SMART" id="SM00866">
    <property type="entry name" value="UTRA"/>
    <property type="match status" value="1"/>
</dbReference>
<gene>
    <name evidence="5" type="ORF">CFN78_08555</name>
</gene>
<evidence type="ECO:0000256" key="3">
    <source>
        <dbReference type="ARBA" id="ARBA00023163"/>
    </source>
</evidence>
<protein>
    <recommendedName>
        <fullName evidence="4">HTH gntR-type domain-containing protein</fullName>
    </recommendedName>
</protein>
<keyword evidence="1" id="KW-0805">Transcription regulation</keyword>
<dbReference type="PANTHER" id="PTHR44846">
    <property type="entry name" value="MANNOSYL-D-GLYCERATE TRANSPORT/METABOLISM SYSTEM REPRESSOR MNGR-RELATED"/>
    <property type="match status" value="1"/>
</dbReference>
<keyword evidence="2" id="KW-0238">DNA-binding</keyword>
<dbReference type="InterPro" id="IPR036390">
    <property type="entry name" value="WH_DNA-bd_sf"/>
</dbReference>
<dbReference type="GO" id="GO:0003677">
    <property type="term" value="F:DNA binding"/>
    <property type="evidence" value="ECO:0007669"/>
    <property type="project" value="UniProtKB-KW"/>
</dbReference>
<keyword evidence="6" id="KW-1185">Reference proteome</keyword>
<proteinExistence type="predicted"/>
<dbReference type="RefSeq" id="WP_094862091.1">
    <property type="nucleotide sequence ID" value="NZ_NKYE01000004.1"/>
</dbReference>
<dbReference type="SUPFAM" id="SSF64288">
    <property type="entry name" value="Chorismate lyase-like"/>
    <property type="match status" value="1"/>
</dbReference>
<sequence length="265" mass="29219">MTKSNDPGVSSEKATPQYMQIAADIREQVRAGLLLEDAPVPSAAALCEQYGVSMITTKKALNLLRSEGLVYTTVGKGTFVAKPGRMVRTMPHRHFGQAERTYVHEAGRAGRKPSAEHSTSVLPASEWVAQRLDLEPGDDVTATMYRITADDRPMSMSTSWEPRSITAGTAIEHPHEGPHGEHGLNARFAAIGWTVRQIEERLLIRPPVDREATELVIPPGVSVVEIRQTVRATRDGDDNLVPVEAADIVFPADRYEFHYLMDRPS</sequence>
<dbReference type="Gene3D" id="1.10.10.10">
    <property type="entry name" value="Winged helix-like DNA-binding domain superfamily/Winged helix DNA-binding domain"/>
    <property type="match status" value="1"/>
</dbReference>
<comment type="caution">
    <text evidence="5">The sequence shown here is derived from an EMBL/GenBank/DDBJ whole genome shotgun (WGS) entry which is preliminary data.</text>
</comment>
<dbReference type="Pfam" id="PF00392">
    <property type="entry name" value="GntR"/>
    <property type="match status" value="1"/>
</dbReference>
<dbReference type="SUPFAM" id="SSF46785">
    <property type="entry name" value="Winged helix' DNA-binding domain"/>
    <property type="match status" value="1"/>
</dbReference>
<dbReference type="InterPro" id="IPR028978">
    <property type="entry name" value="Chorismate_lyase_/UTRA_dom_sf"/>
</dbReference>
<dbReference type="AlphaFoldDB" id="A0A263D4Z8"/>
<evidence type="ECO:0000313" key="6">
    <source>
        <dbReference type="Proteomes" id="UP000242444"/>
    </source>
</evidence>
<reference evidence="5 6" key="1">
    <citation type="submission" date="2017-07" db="EMBL/GenBank/DDBJ databases">
        <title>Amycolatopsis antarcticus sp. nov., isolated from the surface of an Antarcticus brown macroalga.</title>
        <authorList>
            <person name="Wang J."/>
            <person name="Leiva S."/>
            <person name="Huang J."/>
            <person name="Huang Y."/>
        </authorList>
    </citation>
    <scope>NUCLEOTIDE SEQUENCE [LARGE SCALE GENOMIC DNA]</scope>
    <source>
        <strain evidence="5 6">AU-G6</strain>
    </source>
</reference>
<dbReference type="InParanoid" id="A0A263D4Z8"/>
<dbReference type="CDD" id="cd07377">
    <property type="entry name" value="WHTH_GntR"/>
    <property type="match status" value="1"/>
</dbReference>
<evidence type="ECO:0000313" key="5">
    <source>
        <dbReference type="EMBL" id="OZM73574.1"/>
    </source>
</evidence>
<name>A0A263D4Z8_9PSEU</name>
<keyword evidence="3" id="KW-0804">Transcription</keyword>
<evidence type="ECO:0000256" key="1">
    <source>
        <dbReference type="ARBA" id="ARBA00023015"/>
    </source>
</evidence>
<dbReference type="Gene3D" id="3.40.1410.10">
    <property type="entry name" value="Chorismate lyase-like"/>
    <property type="match status" value="1"/>
</dbReference>
<dbReference type="Pfam" id="PF07702">
    <property type="entry name" value="UTRA"/>
    <property type="match status" value="1"/>
</dbReference>